<dbReference type="VEuPathDB" id="VectorBase:GAUT035965"/>
<dbReference type="EnsemblMetazoa" id="GAUT035965-RA">
    <property type="protein sequence ID" value="GAUT035965-PA"/>
    <property type="gene ID" value="GAUT035965"/>
</dbReference>
<accession>A0A1A9VFY0</accession>
<comment type="caution">
    <text evidence="2">Lacks conserved residue(s) required for the propagation of feature annotation.</text>
</comment>
<organism evidence="4 5">
    <name type="scientific">Glossina austeni</name>
    <name type="common">Savannah tsetse fly</name>
    <dbReference type="NCBI Taxonomy" id="7395"/>
    <lineage>
        <taxon>Eukaryota</taxon>
        <taxon>Metazoa</taxon>
        <taxon>Ecdysozoa</taxon>
        <taxon>Arthropoda</taxon>
        <taxon>Hexapoda</taxon>
        <taxon>Insecta</taxon>
        <taxon>Pterygota</taxon>
        <taxon>Neoptera</taxon>
        <taxon>Endopterygota</taxon>
        <taxon>Diptera</taxon>
        <taxon>Brachycera</taxon>
        <taxon>Muscomorpha</taxon>
        <taxon>Hippoboscoidea</taxon>
        <taxon>Glossinidae</taxon>
        <taxon>Glossina</taxon>
    </lineage>
</organism>
<keyword evidence="1" id="KW-1015">Disulfide bond</keyword>
<dbReference type="SUPFAM" id="SSF49854">
    <property type="entry name" value="Spermadhesin, CUB domain"/>
    <property type="match status" value="1"/>
</dbReference>
<dbReference type="PANTHER" id="PTHR47537:SF2">
    <property type="entry name" value="CUBILIN"/>
    <property type="match status" value="1"/>
</dbReference>
<dbReference type="Proteomes" id="UP000078200">
    <property type="component" value="Unassembled WGS sequence"/>
</dbReference>
<dbReference type="Gene3D" id="2.60.120.290">
    <property type="entry name" value="Spermadhesin, CUB domain"/>
    <property type="match status" value="1"/>
</dbReference>
<dbReference type="SMART" id="SM00042">
    <property type="entry name" value="CUB"/>
    <property type="match status" value="1"/>
</dbReference>
<evidence type="ECO:0000256" key="1">
    <source>
        <dbReference type="ARBA" id="ARBA00023157"/>
    </source>
</evidence>
<sequence>MSKGTKLALQFIGKYPISQYDDNGKGIYYGFKAEYRFLTNYGIVGGHQLGYDCIFTYNSTKKKSGLFMSPNFPGFYPQNIICHFYFYGDLEERILIQFDFFDVEGIGSCEYLTASDYVEFSNFMSTDRKYRKFCGKRGKFNIRSDDRFFRVSLYTNDRFDRSGFRAYYSFESKAKSSDNTSAQGVTKSTFNWSMSVGPSASNAKSYGLQTSSTLIKQQQKVINNTRISLSRTAPESRGPRSRRFKLQMLHYRKFGKNQFRQSTSLP</sequence>
<name>A0A1A9VFY0_GLOAU</name>
<evidence type="ECO:0000259" key="3">
    <source>
        <dbReference type="PROSITE" id="PS01180"/>
    </source>
</evidence>
<dbReference type="GO" id="GO:0005886">
    <property type="term" value="C:plasma membrane"/>
    <property type="evidence" value="ECO:0007669"/>
    <property type="project" value="TreeGrafter"/>
</dbReference>
<proteinExistence type="predicted"/>
<dbReference type="Pfam" id="PF00431">
    <property type="entry name" value="CUB"/>
    <property type="match status" value="1"/>
</dbReference>
<dbReference type="InterPro" id="IPR000859">
    <property type="entry name" value="CUB_dom"/>
</dbReference>
<evidence type="ECO:0000313" key="5">
    <source>
        <dbReference type="Proteomes" id="UP000078200"/>
    </source>
</evidence>
<evidence type="ECO:0000256" key="2">
    <source>
        <dbReference type="PROSITE-ProRule" id="PRU00059"/>
    </source>
</evidence>
<dbReference type="InterPro" id="IPR053207">
    <property type="entry name" value="Non-NMDA_GluR_Accessory"/>
</dbReference>
<reference evidence="4" key="1">
    <citation type="submission" date="2020-05" db="UniProtKB">
        <authorList>
            <consortium name="EnsemblMetazoa"/>
        </authorList>
    </citation>
    <scope>IDENTIFICATION</scope>
    <source>
        <strain evidence="4">TTRI</strain>
    </source>
</reference>
<dbReference type="PANTHER" id="PTHR47537">
    <property type="entry name" value="CUBILIN"/>
    <property type="match status" value="1"/>
</dbReference>
<dbReference type="CDD" id="cd00041">
    <property type="entry name" value="CUB"/>
    <property type="match status" value="1"/>
</dbReference>
<dbReference type="STRING" id="7395.A0A1A9VFY0"/>
<dbReference type="AlphaFoldDB" id="A0A1A9VFY0"/>
<evidence type="ECO:0000313" key="4">
    <source>
        <dbReference type="EnsemblMetazoa" id="GAUT035965-PA"/>
    </source>
</evidence>
<feature type="domain" description="CUB" evidence="3">
    <location>
        <begin position="53"/>
        <end position="171"/>
    </location>
</feature>
<dbReference type="InterPro" id="IPR035914">
    <property type="entry name" value="Sperma_CUB_dom_sf"/>
</dbReference>
<protein>
    <submittedName>
        <fullName evidence="4">CUB domain-containing protein</fullName>
    </submittedName>
</protein>
<keyword evidence="5" id="KW-1185">Reference proteome</keyword>
<dbReference type="PROSITE" id="PS01180">
    <property type="entry name" value="CUB"/>
    <property type="match status" value="1"/>
</dbReference>